<dbReference type="InterPro" id="IPR036366">
    <property type="entry name" value="PGBDSf"/>
</dbReference>
<organism evidence="1 2">
    <name type="scientific">Pendulispora brunnea</name>
    <dbReference type="NCBI Taxonomy" id="2905690"/>
    <lineage>
        <taxon>Bacteria</taxon>
        <taxon>Pseudomonadati</taxon>
        <taxon>Myxococcota</taxon>
        <taxon>Myxococcia</taxon>
        <taxon>Myxococcales</taxon>
        <taxon>Sorangiineae</taxon>
        <taxon>Pendulisporaceae</taxon>
        <taxon>Pendulispora</taxon>
    </lineage>
</organism>
<evidence type="ECO:0008006" key="3">
    <source>
        <dbReference type="Google" id="ProtNLM"/>
    </source>
</evidence>
<accession>A0ABZ2KKA6</accession>
<gene>
    <name evidence="1" type="ORF">LZC95_08120</name>
</gene>
<dbReference type="Gene3D" id="1.10.530.10">
    <property type="match status" value="1"/>
</dbReference>
<dbReference type="RefSeq" id="WP_394847417.1">
    <property type="nucleotide sequence ID" value="NZ_CP089982.1"/>
</dbReference>
<sequence>MAQSALETQRGSKCINWNLAGIKHTTEALYTFSSTLEILPRRAGETALAKSTPSAPCELAEDQGGETITVRFGPNHPAACFAAYGSLEEGVHGFLSLLGGRYASALAAARDGDVAAYVRALKIHGYFTADEGDYLRNVAALVDEYRAPCLATRWELASAFARLGLWPADDFSLVVRRFQSTHRCRVDGIVGPETRRAIRAALAALP</sequence>
<dbReference type="EMBL" id="CP089982">
    <property type="protein sequence ID" value="WXA96801.1"/>
    <property type="molecule type" value="Genomic_DNA"/>
</dbReference>
<name>A0ABZ2KKA6_9BACT</name>
<evidence type="ECO:0000313" key="2">
    <source>
        <dbReference type="Proteomes" id="UP001379533"/>
    </source>
</evidence>
<protein>
    <recommendedName>
        <fullName evidence="3">Peptidoglycan binding-like domain-containing protein</fullName>
    </recommendedName>
</protein>
<dbReference type="Proteomes" id="UP001379533">
    <property type="component" value="Chromosome"/>
</dbReference>
<proteinExistence type="predicted"/>
<keyword evidence="2" id="KW-1185">Reference proteome</keyword>
<evidence type="ECO:0000313" key="1">
    <source>
        <dbReference type="EMBL" id="WXA96801.1"/>
    </source>
</evidence>
<reference evidence="1 2" key="1">
    <citation type="submission" date="2021-12" db="EMBL/GenBank/DDBJ databases">
        <title>Discovery of the Pendulisporaceae a myxobacterial family with distinct sporulation behavior and unique specialized metabolism.</title>
        <authorList>
            <person name="Garcia R."/>
            <person name="Popoff A."/>
            <person name="Bader C.D."/>
            <person name="Loehr J."/>
            <person name="Walesch S."/>
            <person name="Walt C."/>
            <person name="Boldt J."/>
            <person name="Bunk B."/>
            <person name="Haeckl F.J.F.P.J."/>
            <person name="Gunesch A.P."/>
            <person name="Birkelbach J."/>
            <person name="Nuebel U."/>
            <person name="Pietschmann T."/>
            <person name="Bach T."/>
            <person name="Mueller R."/>
        </authorList>
    </citation>
    <scope>NUCLEOTIDE SEQUENCE [LARGE SCALE GENOMIC DNA]</scope>
    <source>
        <strain evidence="1 2">MSr12523</strain>
    </source>
</reference>
<dbReference type="Gene3D" id="1.10.101.10">
    <property type="entry name" value="PGBD-like superfamily/PGBD"/>
    <property type="match status" value="1"/>
</dbReference>